<dbReference type="Gene3D" id="3.10.450.50">
    <property type="match status" value="1"/>
</dbReference>
<comment type="caution">
    <text evidence="1">The sequence shown here is derived from an EMBL/GenBank/DDBJ whole genome shotgun (WGS) entry which is preliminary data.</text>
</comment>
<dbReference type="AlphaFoldDB" id="A0A7X0KVM8"/>
<dbReference type="InterPro" id="IPR032710">
    <property type="entry name" value="NTF2-like_dom_sf"/>
</dbReference>
<name>A0A7X0KVM8_9MICO</name>
<reference evidence="1 2" key="1">
    <citation type="submission" date="2020-08" db="EMBL/GenBank/DDBJ databases">
        <title>Sequencing the genomes of 1000 actinobacteria strains.</title>
        <authorList>
            <person name="Klenk H.-P."/>
        </authorList>
    </citation>
    <scope>NUCLEOTIDE SEQUENCE [LARGE SCALE GENOMIC DNA]</scope>
    <source>
        <strain evidence="1 2">DSM 12511</strain>
    </source>
</reference>
<protein>
    <recommendedName>
        <fullName evidence="3">DUF4440 domain-containing protein</fullName>
    </recommendedName>
</protein>
<evidence type="ECO:0000313" key="1">
    <source>
        <dbReference type="EMBL" id="MBB6392358.1"/>
    </source>
</evidence>
<keyword evidence="2" id="KW-1185">Reference proteome</keyword>
<accession>A0A7X0KVM8</accession>
<proteinExistence type="predicted"/>
<evidence type="ECO:0000313" key="2">
    <source>
        <dbReference type="Proteomes" id="UP000537775"/>
    </source>
</evidence>
<dbReference type="EMBL" id="JACHML010000001">
    <property type="protein sequence ID" value="MBB6392358.1"/>
    <property type="molecule type" value="Genomic_DNA"/>
</dbReference>
<dbReference type="RefSeq" id="WP_184751435.1">
    <property type="nucleotide sequence ID" value="NZ_BAAAJR010000011.1"/>
</dbReference>
<organism evidence="1 2">
    <name type="scientific">Microbacterium thalassium</name>
    <dbReference type="NCBI Taxonomy" id="362649"/>
    <lineage>
        <taxon>Bacteria</taxon>
        <taxon>Bacillati</taxon>
        <taxon>Actinomycetota</taxon>
        <taxon>Actinomycetes</taxon>
        <taxon>Micrococcales</taxon>
        <taxon>Microbacteriaceae</taxon>
        <taxon>Microbacterium</taxon>
    </lineage>
</organism>
<sequence>MSIDDVSDEVVREQLRAREPLFHRVELGTSREWFEHETDDEFWEVGASGAVYDREQVWAMLEPRYAEGADDPWSITDFAVRRVDAVVYLATYVLHQGPRVTRRATLWRRTDTGWRILYHQGTEAPSTRM</sequence>
<evidence type="ECO:0008006" key="3">
    <source>
        <dbReference type="Google" id="ProtNLM"/>
    </source>
</evidence>
<dbReference type="Proteomes" id="UP000537775">
    <property type="component" value="Unassembled WGS sequence"/>
</dbReference>
<dbReference type="SUPFAM" id="SSF54427">
    <property type="entry name" value="NTF2-like"/>
    <property type="match status" value="1"/>
</dbReference>
<gene>
    <name evidence="1" type="ORF">HD594_002671</name>
</gene>